<dbReference type="RefSeq" id="WP_236870864.1">
    <property type="nucleotide sequence ID" value="NZ_CP047901.1"/>
</dbReference>
<evidence type="ECO:0000259" key="5">
    <source>
        <dbReference type="PROSITE" id="PS50830"/>
    </source>
</evidence>
<dbReference type="Proteomes" id="UP000463983">
    <property type="component" value="Chromosome"/>
</dbReference>
<evidence type="ECO:0000313" key="6">
    <source>
        <dbReference type="EMBL" id="QHO63147.1"/>
    </source>
</evidence>
<dbReference type="PROSITE" id="PS50830">
    <property type="entry name" value="TNASE_3"/>
    <property type="match status" value="1"/>
</dbReference>
<keyword evidence="2" id="KW-0255">Endonuclease</keyword>
<reference evidence="7" key="1">
    <citation type="journal article" date="2020" name="Microorganisms">
        <title>Complete Genome of a Member of a New Bacterial Lineage in the Microgenomates Group Reveals an Unusual Nucleotide Composition Disparity Between Two Strands of DNA and Limited Metabolic Potential.</title>
        <authorList>
            <person name="Kadnikov V.V."/>
            <person name="Mardanov A.V."/>
            <person name="Beletsky A.V."/>
            <person name="Karnachuk O.V."/>
            <person name="Ravin N.V."/>
        </authorList>
    </citation>
    <scope>NUCLEOTIDE SEQUENCE [LARGE SCALE GENOMIC DNA]</scope>
</reference>
<keyword evidence="4" id="KW-0472">Membrane</keyword>
<keyword evidence="7" id="KW-1185">Reference proteome</keyword>
<protein>
    <recommendedName>
        <fullName evidence="5">TNase-like domain-containing protein</fullName>
    </recommendedName>
</protein>
<dbReference type="InterPro" id="IPR013783">
    <property type="entry name" value="Ig-like_fold"/>
</dbReference>
<dbReference type="Pfam" id="PF00565">
    <property type="entry name" value="SNase"/>
    <property type="match status" value="1"/>
</dbReference>
<dbReference type="SMART" id="SM00318">
    <property type="entry name" value="SNc"/>
    <property type="match status" value="1"/>
</dbReference>
<dbReference type="PANTHER" id="PTHR12302:SF3">
    <property type="entry name" value="SERINE_THREONINE-PROTEIN KINASE 31"/>
    <property type="match status" value="1"/>
</dbReference>
<dbReference type="GO" id="GO:0016787">
    <property type="term" value="F:hydrolase activity"/>
    <property type="evidence" value="ECO:0007669"/>
    <property type="project" value="UniProtKB-KW"/>
</dbReference>
<keyword evidence="1" id="KW-0540">Nuclease</keyword>
<dbReference type="Gene3D" id="2.40.50.90">
    <property type="match status" value="1"/>
</dbReference>
<accession>A0A857N4U6</accession>
<evidence type="ECO:0000313" key="7">
    <source>
        <dbReference type="Proteomes" id="UP000463983"/>
    </source>
</evidence>
<evidence type="ECO:0000256" key="3">
    <source>
        <dbReference type="ARBA" id="ARBA00022801"/>
    </source>
</evidence>
<evidence type="ECO:0000256" key="2">
    <source>
        <dbReference type="ARBA" id="ARBA00022759"/>
    </source>
</evidence>
<organism evidence="6 7">
    <name type="scientific">Candidatus Chazhemtobacterium aquaticus</name>
    <dbReference type="NCBI Taxonomy" id="2715735"/>
    <lineage>
        <taxon>Bacteria</taxon>
        <taxon>Candidatus Chazhemtobacteraceae</taxon>
        <taxon>Candidatus Chazhemtobacterium</taxon>
    </lineage>
</organism>
<dbReference type="InterPro" id="IPR035437">
    <property type="entry name" value="SNase_OB-fold_sf"/>
</dbReference>
<dbReference type="SUPFAM" id="SSF50199">
    <property type="entry name" value="Staphylococcal nuclease"/>
    <property type="match status" value="1"/>
</dbReference>
<dbReference type="CDD" id="cd00175">
    <property type="entry name" value="SNc"/>
    <property type="match status" value="1"/>
</dbReference>
<proteinExistence type="predicted"/>
<name>A0A857N4U6_9BACT</name>
<feature type="domain" description="TNase-like" evidence="5">
    <location>
        <begin position="218"/>
        <end position="346"/>
    </location>
</feature>
<dbReference type="GO" id="GO:0004519">
    <property type="term" value="F:endonuclease activity"/>
    <property type="evidence" value="ECO:0007669"/>
    <property type="project" value="UniProtKB-KW"/>
</dbReference>
<dbReference type="EMBL" id="CP047901">
    <property type="protein sequence ID" value="QHO63147.1"/>
    <property type="molecule type" value="Genomic_DNA"/>
</dbReference>
<dbReference type="PANTHER" id="PTHR12302">
    <property type="entry name" value="EBNA2 BINDING PROTEIN P100"/>
    <property type="match status" value="1"/>
</dbReference>
<feature type="transmembrane region" description="Helical" evidence="4">
    <location>
        <begin position="20"/>
        <end position="41"/>
    </location>
</feature>
<keyword evidence="3" id="KW-0378">Hydrolase</keyword>
<keyword evidence="4" id="KW-1133">Transmembrane helix</keyword>
<dbReference type="InterPro" id="IPR016071">
    <property type="entry name" value="Staphylococal_nuclease_OB-fold"/>
</dbReference>
<dbReference type="KEGG" id="caqa:MICH65_0166"/>
<keyword evidence="4" id="KW-0812">Transmembrane</keyword>
<evidence type="ECO:0000256" key="1">
    <source>
        <dbReference type="ARBA" id="ARBA00022722"/>
    </source>
</evidence>
<sequence length="428" mass="47250">MFSWLRRVPGFRSGKWWKSIIASGFYLLVFVILMVIIFPSAPSLTLEKNDPINKGSVSIAGKTYSGKPVYLIKDNEVIQSVKSDSSGKFFFVLNDLTDGSYNYMVEVCSSEEKGKCRNENIVITIDQTSPPKPEIFLPDNLPDDSEEEIVIKGVSEPNVKIVASIQDNELSATTTNDKGEFEIKTGLVLGANTISVKAIDAVGNESAVGGTFVNFNPSRYKAKVINVVDGDTIKIEGGQVVRYIGIDTPETVHPSKPVQCFGKEASDKNRELVEGKEVRLEKDVSETDRYGRLLRYVWLGDILVNEYLVREGYAQSSSYPPDLKYQNKFVEAQRQAREEKKGLWGDVCNVQPTQVQQKTITPTQIIQQTTTPTQPRPSNQTSGSYACDCSKTCSQMSSCAEAQYQLNACGCGARDADKDGIACDSDCQ</sequence>
<dbReference type="Gene3D" id="2.60.40.10">
    <property type="entry name" value="Immunoglobulins"/>
    <property type="match status" value="1"/>
</dbReference>
<evidence type="ECO:0000256" key="4">
    <source>
        <dbReference type="SAM" id="Phobius"/>
    </source>
</evidence>
<dbReference type="AlphaFoldDB" id="A0A857N4U6"/>
<gene>
    <name evidence="6" type="ORF">MICH65_0166</name>
</gene>